<organism evidence="7 8">
    <name type="scientific">Candidatus Nitrobium versatile</name>
    <dbReference type="NCBI Taxonomy" id="2884831"/>
    <lineage>
        <taxon>Bacteria</taxon>
        <taxon>Pseudomonadati</taxon>
        <taxon>Nitrospirota</taxon>
        <taxon>Nitrospiria</taxon>
        <taxon>Nitrospirales</taxon>
        <taxon>Nitrospiraceae</taxon>
        <taxon>Candidatus Nitrobium</taxon>
    </lineage>
</organism>
<dbReference type="Gene3D" id="3.20.20.70">
    <property type="entry name" value="Aldolase class I"/>
    <property type="match status" value="1"/>
</dbReference>
<dbReference type="GO" id="GO:0046872">
    <property type="term" value="F:metal ion binding"/>
    <property type="evidence" value="ECO:0007669"/>
    <property type="project" value="UniProtKB-KW"/>
</dbReference>
<evidence type="ECO:0000313" key="8">
    <source>
        <dbReference type="Proteomes" id="UP000705867"/>
    </source>
</evidence>
<dbReference type="PROSITE" id="PS51918">
    <property type="entry name" value="RADICAL_SAM"/>
    <property type="match status" value="1"/>
</dbReference>
<evidence type="ECO:0000256" key="5">
    <source>
        <dbReference type="ARBA" id="ARBA00023014"/>
    </source>
</evidence>
<evidence type="ECO:0000256" key="2">
    <source>
        <dbReference type="ARBA" id="ARBA00022691"/>
    </source>
</evidence>
<dbReference type="Pfam" id="PF04055">
    <property type="entry name" value="Radical_SAM"/>
    <property type="match status" value="1"/>
</dbReference>
<evidence type="ECO:0000256" key="4">
    <source>
        <dbReference type="ARBA" id="ARBA00023004"/>
    </source>
</evidence>
<evidence type="ECO:0000313" key="7">
    <source>
        <dbReference type="EMBL" id="MBZ0158073.1"/>
    </source>
</evidence>
<comment type="caution">
    <text evidence="7">The sequence shown here is derived from an EMBL/GenBank/DDBJ whole genome shotgun (WGS) entry which is preliminary data.</text>
</comment>
<dbReference type="AlphaFoldDB" id="A0A953M327"/>
<dbReference type="SMART" id="SM00729">
    <property type="entry name" value="Elp3"/>
    <property type="match status" value="1"/>
</dbReference>
<keyword evidence="7" id="KW-0808">Transferase</keyword>
<dbReference type="Pfam" id="PF11946">
    <property type="entry name" value="DUF3463"/>
    <property type="match status" value="1"/>
</dbReference>
<dbReference type="InterPro" id="IPR007197">
    <property type="entry name" value="rSAM"/>
</dbReference>
<dbReference type="EMBL" id="JAIOIV010000134">
    <property type="protein sequence ID" value="MBZ0158073.1"/>
    <property type="molecule type" value="Genomic_DNA"/>
</dbReference>
<dbReference type="GO" id="GO:0016740">
    <property type="term" value="F:transferase activity"/>
    <property type="evidence" value="ECO:0007669"/>
    <property type="project" value="UniProtKB-KW"/>
</dbReference>
<dbReference type="CDD" id="cd01335">
    <property type="entry name" value="Radical_SAM"/>
    <property type="match status" value="1"/>
</dbReference>
<reference evidence="7" key="2">
    <citation type="submission" date="2021-08" db="EMBL/GenBank/DDBJ databases">
        <authorList>
            <person name="Dalcin Martins P."/>
        </authorList>
    </citation>
    <scope>NUCLEOTIDE SEQUENCE</scope>
    <source>
        <strain evidence="7">MAG_39</strain>
    </source>
</reference>
<gene>
    <name evidence="7" type="primary">hpnH</name>
    <name evidence="7" type="ORF">K8I29_17890</name>
</gene>
<proteinExistence type="predicted"/>
<name>A0A953M327_9BACT</name>
<keyword evidence="2" id="KW-0949">S-adenosyl-L-methionine</keyword>
<dbReference type="InterPro" id="IPR017833">
    <property type="entry name" value="Hopanoid_synth-assoc_rSAM_HpnH"/>
</dbReference>
<sequence>MRFPMSLPVSLTAYMLKNALKGKKRFPLVLMLEPTHRCNLACAGCDRIRLHDEMQSEDLSLKECLNASEEAGAPVVTVTGGEPLLYSELKPLVAGLLRRKRHVYLCSNGVLTESFIEEFAPHARLTLNFHLDGLEETHDAIANREGTFRKAIQAIKSAKQRGFRVSTNTSVYRNTGVKELERLFSLLKSLNVDGNLISPAFSYESVEETIFLDREGAVNRFCQMERIFENFPFMNSPLYLDFLRGKRRLCCTPWGNPTRNPLGWKSPCYLITDSYYSSFEEMMQKTRWEKYGPENDPRCRNCMVHSGYEATVTRGALGNPGDLVRLLLWNLKRP</sequence>
<keyword evidence="4" id="KW-0408">Iron</keyword>
<dbReference type="GO" id="GO:0051536">
    <property type="term" value="F:iron-sulfur cluster binding"/>
    <property type="evidence" value="ECO:0007669"/>
    <property type="project" value="UniProtKB-KW"/>
</dbReference>
<reference evidence="7" key="1">
    <citation type="journal article" date="2021" name="bioRxiv">
        <title>Unraveling nitrogen, sulfur and carbon metabolic pathways and microbial community transcriptional responses to substrate deprivation and toxicity stresses in a bioreactor mimicking anoxic brackish coastal sediment conditions.</title>
        <authorList>
            <person name="Martins P.D."/>
            <person name="Echeveste M.J."/>
            <person name="Arshad A."/>
            <person name="Kurth J."/>
            <person name="Ouboter H."/>
            <person name="Jetten M.S.M."/>
            <person name="Welte C.U."/>
        </authorList>
    </citation>
    <scope>NUCLEOTIDE SEQUENCE</scope>
    <source>
        <strain evidence="7">MAG_39</strain>
    </source>
</reference>
<accession>A0A953M327</accession>
<feature type="domain" description="Radical SAM core" evidence="6">
    <location>
        <begin position="24"/>
        <end position="241"/>
    </location>
</feature>
<protein>
    <submittedName>
        <fullName evidence="7">Adenosyl-hopene transferase HpnH</fullName>
    </submittedName>
</protein>
<dbReference type="InterPro" id="IPR058240">
    <property type="entry name" value="rSAM_sf"/>
</dbReference>
<dbReference type="SUPFAM" id="SSF102114">
    <property type="entry name" value="Radical SAM enzymes"/>
    <property type="match status" value="1"/>
</dbReference>
<keyword evidence="5" id="KW-0411">Iron-sulfur</keyword>
<comment type="cofactor">
    <cofactor evidence="1">
        <name>[4Fe-4S] cluster</name>
        <dbReference type="ChEBI" id="CHEBI:49883"/>
    </cofactor>
</comment>
<dbReference type="PANTHER" id="PTHR11228:SF22">
    <property type="entry name" value="PEPTIDE BIOSYNTHESIS PROTEIN YYDG-RELATED"/>
    <property type="match status" value="1"/>
</dbReference>
<dbReference type="InterPro" id="IPR050377">
    <property type="entry name" value="Radical_SAM_PqqE_MftC-like"/>
</dbReference>
<keyword evidence="3" id="KW-0479">Metal-binding</keyword>
<dbReference type="Proteomes" id="UP000705867">
    <property type="component" value="Unassembled WGS sequence"/>
</dbReference>
<dbReference type="PANTHER" id="PTHR11228">
    <property type="entry name" value="RADICAL SAM DOMAIN PROTEIN"/>
    <property type="match status" value="1"/>
</dbReference>
<dbReference type="SFLD" id="SFLDF00397">
    <property type="entry name" value="adenosyl-hopene_transferase"/>
    <property type="match status" value="1"/>
</dbReference>
<dbReference type="SFLD" id="SFLDS00029">
    <property type="entry name" value="Radical_SAM"/>
    <property type="match status" value="1"/>
</dbReference>
<evidence type="ECO:0000256" key="1">
    <source>
        <dbReference type="ARBA" id="ARBA00001966"/>
    </source>
</evidence>
<dbReference type="SFLD" id="SFLDG01067">
    <property type="entry name" value="SPASM/twitch_domain_containing"/>
    <property type="match status" value="1"/>
</dbReference>
<evidence type="ECO:0000256" key="3">
    <source>
        <dbReference type="ARBA" id="ARBA00022723"/>
    </source>
</evidence>
<dbReference type="NCBIfam" id="TIGR03470">
    <property type="entry name" value="HpnH"/>
    <property type="match status" value="1"/>
</dbReference>
<evidence type="ECO:0000259" key="6">
    <source>
        <dbReference type="PROSITE" id="PS51918"/>
    </source>
</evidence>
<dbReference type="InterPro" id="IPR022563">
    <property type="entry name" value="DUF3463"/>
</dbReference>
<dbReference type="InterPro" id="IPR006638">
    <property type="entry name" value="Elp3/MiaA/NifB-like_rSAM"/>
</dbReference>
<dbReference type="InterPro" id="IPR013785">
    <property type="entry name" value="Aldolase_TIM"/>
</dbReference>